<evidence type="ECO:0000259" key="3">
    <source>
        <dbReference type="SMART" id="SM00385"/>
    </source>
</evidence>
<feature type="compositionally biased region" description="Acidic residues" evidence="2">
    <location>
        <begin position="318"/>
        <end position="333"/>
    </location>
</feature>
<feature type="compositionally biased region" description="Polar residues" evidence="2">
    <location>
        <begin position="366"/>
        <end position="384"/>
    </location>
</feature>
<dbReference type="FunFam" id="1.10.472.10:FF:000006">
    <property type="entry name" value="Cyclin I"/>
    <property type="match status" value="1"/>
</dbReference>
<name>A0A1S3KC73_LINAN</name>
<dbReference type="Pfam" id="PF00134">
    <property type="entry name" value="Cyclin_N"/>
    <property type="match status" value="1"/>
</dbReference>
<dbReference type="GeneID" id="106180569"/>
<proteinExistence type="inferred from homology"/>
<gene>
    <name evidence="5 6" type="primary">LOC106180569</name>
</gene>
<dbReference type="STRING" id="7574.A0A1S3KC73"/>
<evidence type="ECO:0000313" key="6">
    <source>
        <dbReference type="RefSeq" id="XP_013420040.1"/>
    </source>
</evidence>
<dbReference type="SMART" id="SM00385">
    <property type="entry name" value="CYCLIN"/>
    <property type="match status" value="1"/>
</dbReference>
<dbReference type="InterPro" id="IPR006671">
    <property type="entry name" value="Cyclin_N"/>
</dbReference>
<sequence length="410" mass="46010">MGPISLEMSEKLTEERMQQECPAEARPQNLAQKVKKTMITSKRMELWEQLQKALSLAVKYKAKVLETGDGLKRVSPSQRDSSVNRLRCLHKFYDFSPETLALAVNLLDRFLGKVKAHPKYLHCITTSCYYIAIKVLEESQDIPSSTGLIYMSQSGCTVKDLIRMEGIILGKLGWNLHASNSLTILARLFDILAERFPDHLDNVLLHMVIARLEVCMGYFQLIKHQAATTALSVLSCVLEETQIEPKDLWAAVIELQIYCHISDCDFIHCRGLVADYLDLYYSCPPTTPLWRISHKSHSFDKRRPGTYSYTDLPNITEGDSETEGATESGDIEVEGTSASEDSEVAAEEEKEEGCLTGDSGMECEGSTDTSFSESNSAQENYEQNSEKYFQISKLTSKLQTLPGSLSQSRL</sequence>
<dbReference type="RefSeq" id="XP_013420039.1">
    <property type="nucleotide sequence ID" value="XM_013564585.1"/>
</dbReference>
<evidence type="ECO:0000256" key="1">
    <source>
        <dbReference type="RuleBase" id="RU000383"/>
    </source>
</evidence>
<feature type="domain" description="Cyclin-like" evidence="3">
    <location>
        <begin position="84"/>
        <end position="170"/>
    </location>
</feature>
<evidence type="ECO:0000256" key="2">
    <source>
        <dbReference type="SAM" id="MobiDB-lite"/>
    </source>
</evidence>
<dbReference type="Proteomes" id="UP000085678">
    <property type="component" value="Unplaced"/>
</dbReference>
<comment type="similarity">
    <text evidence="1">Belongs to the cyclin family.</text>
</comment>
<dbReference type="KEGG" id="lak:106180569"/>
<dbReference type="OrthoDB" id="769138at2759"/>
<dbReference type="InterPro" id="IPR039361">
    <property type="entry name" value="Cyclin"/>
</dbReference>
<feature type="compositionally biased region" description="Acidic residues" evidence="2">
    <location>
        <begin position="340"/>
        <end position="351"/>
    </location>
</feature>
<dbReference type="AlphaFoldDB" id="A0A1S3KC73"/>
<keyword evidence="1" id="KW-0195">Cyclin</keyword>
<accession>A0A1S3KC73</accession>
<dbReference type="InterPro" id="IPR013763">
    <property type="entry name" value="Cyclin-like_dom"/>
</dbReference>
<evidence type="ECO:0000313" key="4">
    <source>
        <dbReference type="Proteomes" id="UP000085678"/>
    </source>
</evidence>
<organism evidence="4 5">
    <name type="scientific">Lingula anatina</name>
    <name type="common">Brachiopod</name>
    <name type="synonym">Lingula unguis</name>
    <dbReference type="NCBI Taxonomy" id="7574"/>
    <lineage>
        <taxon>Eukaryota</taxon>
        <taxon>Metazoa</taxon>
        <taxon>Spiralia</taxon>
        <taxon>Lophotrochozoa</taxon>
        <taxon>Brachiopoda</taxon>
        <taxon>Linguliformea</taxon>
        <taxon>Lingulata</taxon>
        <taxon>Lingulida</taxon>
        <taxon>Linguloidea</taxon>
        <taxon>Lingulidae</taxon>
        <taxon>Lingula</taxon>
    </lineage>
</organism>
<dbReference type="CDD" id="cd20523">
    <property type="entry name" value="CYCLIN_CCNG"/>
    <property type="match status" value="1"/>
</dbReference>
<reference evidence="5 6" key="1">
    <citation type="submission" date="2025-04" db="UniProtKB">
        <authorList>
            <consortium name="RefSeq"/>
        </authorList>
    </citation>
    <scope>IDENTIFICATION</scope>
    <source>
        <tissue evidence="5 6">Gonads</tissue>
    </source>
</reference>
<dbReference type="SUPFAM" id="SSF47954">
    <property type="entry name" value="Cyclin-like"/>
    <property type="match status" value="1"/>
</dbReference>
<dbReference type="InterPro" id="IPR036915">
    <property type="entry name" value="Cyclin-like_sf"/>
</dbReference>
<dbReference type="Gene3D" id="1.10.472.10">
    <property type="entry name" value="Cyclin-like"/>
    <property type="match status" value="2"/>
</dbReference>
<dbReference type="PANTHER" id="PTHR10177">
    <property type="entry name" value="CYCLINS"/>
    <property type="match status" value="1"/>
</dbReference>
<dbReference type="RefSeq" id="XP_013420040.1">
    <property type="nucleotide sequence ID" value="XM_013564586.1"/>
</dbReference>
<evidence type="ECO:0000313" key="5">
    <source>
        <dbReference type="RefSeq" id="XP_013420039.1"/>
    </source>
</evidence>
<feature type="region of interest" description="Disordered" evidence="2">
    <location>
        <begin position="308"/>
        <end position="384"/>
    </location>
</feature>
<keyword evidence="4" id="KW-1185">Reference proteome</keyword>
<protein>
    <submittedName>
        <fullName evidence="5 6">Cyclin-G1-like isoform X1</fullName>
    </submittedName>
</protein>